<evidence type="ECO:0000256" key="1">
    <source>
        <dbReference type="ARBA" id="ARBA00004821"/>
    </source>
</evidence>
<dbReference type="EMBL" id="BSXN01001556">
    <property type="protein sequence ID" value="GME73572.1"/>
    <property type="molecule type" value="Genomic_DNA"/>
</dbReference>
<dbReference type="Gene3D" id="3.30.930.10">
    <property type="entry name" value="Bira Bifunctional Protein, Domain 2"/>
    <property type="match status" value="1"/>
</dbReference>
<keyword evidence="4" id="KW-0808">Transferase</keyword>
<comment type="caution">
    <text evidence="7">The sequence shown here is derived from an EMBL/GenBank/DDBJ whole genome shotgun (WGS) entry which is preliminary data.</text>
</comment>
<dbReference type="PROSITE" id="PS51733">
    <property type="entry name" value="BPL_LPL_CATALYTIC"/>
    <property type="match status" value="1"/>
</dbReference>
<dbReference type="InterPro" id="IPR045864">
    <property type="entry name" value="aa-tRNA-synth_II/BPL/LPL"/>
</dbReference>
<organism evidence="7 8">
    <name type="scientific">Candida boidinii</name>
    <name type="common">Yeast</name>
    <dbReference type="NCBI Taxonomy" id="5477"/>
    <lineage>
        <taxon>Eukaryota</taxon>
        <taxon>Fungi</taxon>
        <taxon>Dikarya</taxon>
        <taxon>Ascomycota</taxon>
        <taxon>Saccharomycotina</taxon>
        <taxon>Pichiomycetes</taxon>
        <taxon>Pichiales</taxon>
        <taxon>Pichiaceae</taxon>
        <taxon>Ogataea</taxon>
        <taxon>Ogataea/Candida clade</taxon>
    </lineage>
</organism>
<dbReference type="PROSITE" id="PS01313">
    <property type="entry name" value="LIPB"/>
    <property type="match status" value="1"/>
</dbReference>
<dbReference type="Proteomes" id="UP001165120">
    <property type="component" value="Unassembled WGS sequence"/>
</dbReference>
<dbReference type="GO" id="GO:0009249">
    <property type="term" value="P:protein lipoylation"/>
    <property type="evidence" value="ECO:0007669"/>
    <property type="project" value="InterPro"/>
</dbReference>
<dbReference type="InterPro" id="IPR000544">
    <property type="entry name" value="Octanoyltransferase"/>
</dbReference>
<sequence length="327" mass="37326">MRSLLHQQIFRRSLSTLVTEQSLSQSSCTTKFYPLSEKSQRIKHFHFKNVLPYTIGNIIQDNFVSRNLNLKKYDILKKNHKNKDKLSEIFETRPEIIPPLIFSFEFDSTYTGGKREKTQVSQEQKNEYESIKNIPYIQTSRGGQTTYHGPGQAVVYPILDLTDFHKLTSKCYVSTIEKSVISVLKNNFNLDALTTENTGVWVNTVNSNSSMKCVEKISSIGVNIKRGITSHGVSINCSTDLSFVNDPRIVMCGLDQYKQTSILNEFNKTELDTKNFDLSVSNVSRLFADEISSRIGISKIDHFTIDNGIDCDTEKIIEEINDKLFNF</sequence>
<dbReference type="AlphaFoldDB" id="A0A9W6WHN6"/>
<dbReference type="InterPro" id="IPR020605">
    <property type="entry name" value="Octanoyltransferase_CS"/>
</dbReference>
<evidence type="ECO:0000259" key="6">
    <source>
        <dbReference type="PROSITE" id="PS51733"/>
    </source>
</evidence>
<comment type="similarity">
    <text evidence="2">Belongs to the LipB family.</text>
</comment>
<comment type="pathway">
    <text evidence="1">Protein modification; protein lipoylation via endogenous pathway; protein N(6)-(lipoyl)lysine from octanoyl-[acyl-carrier-protein]: step 1/2.</text>
</comment>
<dbReference type="SUPFAM" id="SSF55681">
    <property type="entry name" value="Class II aaRS and biotin synthetases"/>
    <property type="match status" value="1"/>
</dbReference>
<dbReference type="PANTHER" id="PTHR10993:SF7">
    <property type="entry name" value="LIPOYLTRANSFERASE 2, MITOCHONDRIAL-RELATED"/>
    <property type="match status" value="1"/>
</dbReference>
<reference evidence="7" key="1">
    <citation type="submission" date="2023-04" db="EMBL/GenBank/DDBJ databases">
        <title>Candida boidinii NBRC 10035.</title>
        <authorList>
            <person name="Ichikawa N."/>
            <person name="Sato H."/>
            <person name="Tonouchi N."/>
        </authorList>
    </citation>
    <scope>NUCLEOTIDE SEQUENCE</scope>
    <source>
        <strain evidence="7">NBRC 10035</strain>
    </source>
</reference>
<protein>
    <recommendedName>
        <fullName evidence="3">lipoyl(octanoyl) transferase</fullName>
        <ecNumber evidence="3">2.3.1.181</ecNumber>
    </recommendedName>
</protein>
<dbReference type="PANTHER" id="PTHR10993">
    <property type="entry name" value="OCTANOYLTRANSFERASE"/>
    <property type="match status" value="1"/>
</dbReference>
<evidence type="ECO:0000256" key="4">
    <source>
        <dbReference type="ARBA" id="ARBA00022679"/>
    </source>
</evidence>
<evidence type="ECO:0000313" key="8">
    <source>
        <dbReference type="Proteomes" id="UP001165120"/>
    </source>
</evidence>
<evidence type="ECO:0000256" key="5">
    <source>
        <dbReference type="ARBA" id="ARBA00023315"/>
    </source>
</evidence>
<evidence type="ECO:0000256" key="3">
    <source>
        <dbReference type="ARBA" id="ARBA00012334"/>
    </source>
</evidence>
<keyword evidence="8" id="KW-1185">Reference proteome</keyword>
<name>A0A9W6WHN6_CANBO</name>
<gene>
    <name evidence="7" type="ORF">Cboi02_000409300</name>
</gene>
<accession>A0A9W6WHN6</accession>
<dbReference type="GO" id="GO:0033819">
    <property type="term" value="F:lipoyl(octanoyl) transferase activity"/>
    <property type="evidence" value="ECO:0007669"/>
    <property type="project" value="UniProtKB-EC"/>
</dbReference>
<dbReference type="Pfam" id="PF21948">
    <property type="entry name" value="LplA-B_cat"/>
    <property type="match status" value="1"/>
</dbReference>
<keyword evidence="5" id="KW-0012">Acyltransferase</keyword>
<dbReference type="InterPro" id="IPR004143">
    <property type="entry name" value="BPL_LPL_catalytic"/>
</dbReference>
<dbReference type="EC" id="2.3.1.181" evidence="3"/>
<proteinExistence type="inferred from homology"/>
<evidence type="ECO:0000313" key="7">
    <source>
        <dbReference type="EMBL" id="GME73572.1"/>
    </source>
</evidence>
<dbReference type="NCBIfam" id="TIGR00214">
    <property type="entry name" value="lipB"/>
    <property type="match status" value="1"/>
</dbReference>
<evidence type="ECO:0000256" key="2">
    <source>
        <dbReference type="ARBA" id="ARBA00007907"/>
    </source>
</evidence>
<feature type="domain" description="BPL/LPL catalytic" evidence="6">
    <location>
        <begin position="95"/>
        <end position="299"/>
    </location>
</feature>